<dbReference type="InterPro" id="IPR036390">
    <property type="entry name" value="WH_DNA-bd_sf"/>
</dbReference>
<dbReference type="RefSeq" id="WP_060600868.1">
    <property type="nucleotide sequence ID" value="NZ_FQZC01000001.1"/>
</dbReference>
<feature type="domain" description="HTH lysR-type" evidence="5">
    <location>
        <begin position="6"/>
        <end position="63"/>
    </location>
</feature>
<keyword evidence="3 6" id="KW-0238">DNA-binding</keyword>
<keyword evidence="7" id="KW-1185">Reference proteome</keyword>
<dbReference type="InterPro" id="IPR000847">
    <property type="entry name" value="LysR_HTH_N"/>
</dbReference>
<evidence type="ECO:0000256" key="1">
    <source>
        <dbReference type="ARBA" id="ARBA00009437"/>
    </source>
</evidence>
<dbReference type="Proteomes" id="UP000184290">
    <property type="component" value="Unassembled WGS sequence"/>
</dbReference>
<comment type="similarity">
    <text evidence="1">Belongs to the LysR transcriptional regulatory family.</text>
</comment>
<evidence type="ECO:0000313" key="6">
    <source>
        <dbReference type="EMBL" id="SHI57182.1"/>
    </source>
</evidence>
<dbReference type="EMBL" id="FQZC01000001">
    <property type="protein sequence ID" value="SHI57182.1"/>
    <property type="molecule type" value="Genomic_DNA"/>
</dbReference>
<dbReference type="SUPFAM" id="SSF53850">
    <property type="entry name" value="Periplasmic binding protein-like II"/>
    <property type="match status" value="1"/>
</dbReference>
<dbReference type="PANTHER" id="PTHR30537:SF3">
    <property type="entry name" value="TRANSCRIPTIONAL REGULATORY PROTEIN"/>
    <property type="match status" value="1"/>
</dbReference>
<dbReference type="InterPro" id="IPR005119">
    <property type="entry name" value="LysR_subst-bd"/>
</dbReference>
<reference evidence="6 7" key="1">
    <citation type="submission" date="2016-11" db="EMBL/GenBank/DDBJ databases">
        <authorList>
            <person name="Varghese N."/>
            <person name="Submissions S."/>
        </authorList>
    </citation>
    <scope>NUCLEOTIDE SEQUENCE [LARGE SCALE GENOMIC DNA]</scope>
    <source>
        <strain evidence="6 7">DSM 21988</strain>
    </source>
</reference>
<keyword evidence="4" id="KW-0804">Transcription</keyword>
<dbReference type="Gene3D" id="1.10.10.10">
    <property type="entry name" value="Winged helix-like DNA-binding domain superfamily/Winged helix DNA-binding domain"/>
    <property type="match status" value="1"/>
</dbReference>
<evidence type="ECO:0000256" key="4">
    <source>
        <dbReference type="ARBA" id="ARBA00023163"/>
    </source>
</evidence>
<proteinExistence type="inferred from homology"/>
<protein>
    <submittedName>
        <fullName evidence="6">DNA-binding transcriptional regulator, LysR family</fullName>
    </submittedName>
</protein>
<name>A0ABY1I3Y7_9HYPH</name>
<organism evidence="6 7">
    <name type="scientific">Aureimonas altamirensis DSM 21988</name>
    <dbReference type="NCBI Taxonomy" id="1121026"/>
    <lineage>
        <taxon>Bacteria</taxon>
        <taxon>Pseudomonadati</taxon>
        <taxon>Pseudomonadota</taxon>
        <taxon>Alphaproteobacteria</taxon>
        <taxon>Hyphomicrobiales</taxon>
        <taxon>Aurantimonadaceae</taxon>
        <taxon>Aureimonas</taxon>
    </lineage>
</organism>
<gene>
    <name evidence="6" type="ORF">SAMN02745911_0545</name>
</gene>
<evidence type="ECO:0000259" key="5">
    <source>
        <dbReference type="PROSITE" id="PS50931"/>
    </source>
</evidence>
<evidence type="ECO:0000313" key="7">
    <source>
        <dbReference type="Proteomes" id="UP000184290"/>
    </source>
</evidence>
<evidence type="ECO:0000256" key="3">
    <source>
        <dbReference type="ARBA" id="ARBA00023125"/>
    </source>
</evidence>
<dbReference type="PROSITE" id="PS50931">
    <property type="entry name" value="HTH_LYSR"/>
    <property type="match status" value="1"/>
</dbReference>
<keyword evidence="2" id="KW-0805">Transcription regulation</keyword>
<comment type="caution">
    <text evidence="6">The sequence shown here is derived from an EMBL/GenBank/DDBJ whole genome shotgun (WGS) entry which is preliminary data.</text>
</comment>
<evidence type="ECO:0000256" key="2">
    <source>
        <dbReference type="ARBA" id="ARBA00023015"/>
    </source>
</evidence>
<dbReference type="Pfam" id="PF00126">
    <property type="entry name" value="HTH_1"/>
    <property type="match status" value="1"/>
</dbReference>
<dbReference type="Pfam" id="PF03466">
    <property type="entry name" value="LysR_substrate"/>
    <property type="match status" value="1"/>
</dbReference>
<dbReference type="SUPFAM" id="SSF46785">
    <property type="entry name" value="Winged helix' DNA-binding domain"/>
    <property type="match status" value="1"/>
</dbReference>
<sequence>MSQNDPNWDHFRTFLSVMECGSLSAASRELGLTQPTVGRHVAALEAALGVQLFLRTPHGLVATDAAESLKPHAALVASDAAALIRAASSYAPNVGETVKGTVRVSASEVVGVEILPPILAALGEAHPGIVIELSLSDAVEDLLRQEADIAIRMAKPVQDALIVRRIGAIPIALFAHSRYLQARGVPESADDLAGHRMIGFDRQTEFIRAMRKRLPILDSMHAALKVDSNLAQLALIRAGCGIGACQTRLAAREPELVKVLGEAFSLELETFLVMHENLASTPRCRVTFDALIKGMLSYVRG</sequence>
<dbReference type="GO" id="GO:0003677">
    <property type="term" value="F:DNA binding"/>
    <property type="evidence" value="ECO:0007669"/>
    <property type="project" value="UniProtKB-KW"/>
</dbReference>
<dbReference type="InterPro" id="IPR058163">
    <property type="entry name" value="LysR-type_TF_proteobact-type"/>
</dbReference>
<dbReference type="InterPro" id="IPR036388">
    <property type="entry name" value="WH-like_DNA-bd_sf"/>
</dbReference>
<dbReference type="PANTHER" id="PTHR30537">
    <property type="entry name" value="HTH-TYPE TRANSCRIPTIONAL REGULATOR"/>
    <property type="match status" value="1"/>
</dbReference>
<dbReference type="PRINTS" id="PR00039">
    <property type="entry name" value="HTHLYSR"/>
</dbReference>
<dbReference type="Gene3D" id="3.40.190.290">
    <property type="match status" value="1"/>
</dbReference>
<accession>A0ABY1I3Y7</accession>